<evidence type="ECO:0000256" key="6">
    <source>
        <dbReference type="ARBA" id="ARBA00022840"/>
    </source>
</evidence>
<organism evidence="12 13">
    <name type="scientific">Wickerhamomyces ciferrii (strain ATCC 14091 / BCRC 22168 / CBS 111 / JCM 3599 / NBRC 0793 / NRRL Y-1031 F-60-10)</name>
    <name type="common">Yeast</name>
    <name type="synonym">Pichia ciferrii</name>
    <dbReference type="NCBI Taxonomy" id="1206466"/>
    <lineage>
        <taxon>Eukaryota</taxon>
        <taxon>Fungi</taxon>
        <taxon>Dikarya</taxon>
        <taxon>Ascomycota</taxon>
        <taxon>Saccharomycotina</taxon>
        <taxon>Saccharomycetes</taxon>
        <taxon>Phaffomycetales</taxon>
        <taxon>Wickerhamomycetaceae</taxon>
        <taxon>Wickerhamomyces</taxon>
    </lineage>
</organism>
<dbReference type="PANTHER" id="PTHR43895:SF152">
    <property type="entry name" value="SERINE_THREONINE-PROTEIN KINASE TOS3"/>
    <property type="match status" value="1"/>
</dbReference>
<evidence type="ECO:0000256" key="3">
    <source>
        <dbReference type="ARBA" id="ARBA00022679"/>
    </source>
</evidence>
<protein>
    <recommendedName>
        <fullName evidence="1">non-specific serine/threonine protein kinase</fullName>
        <ecNumber evidence="1">2.7.11.1</ecNumber>
    </recommendedName>
</protein>
<dbReference type="EC" id="2.7.11.1" evidence="1"/>
<feature type="compositionally biased region" description="Low complexity" evidence="10">
    <location>
        <begin position="700"/>
        <end position="711"/>
    </location>
</feature>
<sequence>MEPLSPGKGRSPKLGDHTDQRRLSTFGLPSLKASLAPAEVTVTQHSQQQSDNNLSLQDIHKDSPKSPSSIRDTIPRDYFHLNQDTMDLKSVSDTDLVENEHYKYNHQREGHSKIAEILQNNHTHNDHSSSLSVQASPFSSTESLQSLLDRQTKSKINYPNHQIYHHLTTSSHNRPKLPSRTRSNNSMFSIFGGGSKSTTNDSNNSSRNGNSPLVRSPLSEKRNPFNGLLSTSESSTETRKLEPITSNPHYIHSSPEVKESNHISLEYDPISKRKVLNSYEIIKEIGKGEHGKVKLARDIVKDELVAIKIVDRKGRQKLGNPSHLSGDSAEDKIRKEIAIMKKCRHPNVVQLKEVLDDQNSKKIYLVLEYLEKGEIKWKHDDDDGKPNLSLDISISALRDVVLGLEYLHYQGIIHRDIKPANLLISADCSVKISDFGVSFASSLNGDDQDELELCKSAGTPAFFAPELCITNFDDDNLERPKITHKIDVWALGVTFYALLFGKLPFWGGNEFELFDSINKDELKFPDTFPDTHDWTTEEIFHVKDLLCKMLNKDPTKRIGLKGIKRHPLTLRGLSVEEARLFSGDQKSCECKIHVSNEEVEVAVIGIASKLKKGFAKALKFAGLRSSSKRNSQSLVKTISNTSDHKPNTLGSRSLSYNLNDSSSSSSFSKSSSIAEVERRKKSYTASPLQNDVTFEKQPRSSTTTSSSQTSSTRHHKRVKSGETSGLATRATVEGDLFLNKSSAFSTLSGILDNDKRRSSVASTGRRSSTSDNNGPLVTSNGSSLDNGSQLVSLPVNASFGSLNSEDIDDYVNAQRVTLSSEDINDEQQDEENPRDFFTRMNSYSLNKATEKKNDDSVAPNEKSEHSATFNLSTTRDQDFIDDYNDGEADDEFDHVSNRMNSTATNGSSNGLTNSRRMDSVATNVSQYSVPSILASQLKASASQTHDYYNDLSKPEIVISNSSKSPTPVKRPPLIQRGSTPHYSFFGNDSSSESDSDSSEIIATRRSINPTFPPPRNVEIPLKEKKIIVPDDSDEESASGSETGDSDDEDDKELTLVLGSRRSSRVNSIAVGAMQSGKRPSSEPEPSSTANALPSRTTSNSNDLSDGDLLQLALKRTGSASVRGSVSTIERACSPLAKNAPKTPNSNANAHLHQISPPLSPTLSDKNPNEFKNHYNKQHIRSPIAKTHFFGGIPSLDEALDDRKRSNSVTISLLNQNK</sequence>
<feature type="compositionally biased region" description="Polar residues" evidence="10">
    <location>
        <begin position="1083"/>
        <end position="1103"/>
    </location>
</feature>
<evidence type="ECO:0000313" key="13">
    <source>
        <dbReference type="Proteomes" id="UP000009328"/>
    </source>
</evidence>
<proteinExistence type="predicted"/>
<dbReference type="eggNOG" id="KOG0585">
    <property type="taxonomic scope" value="Eukaryota"/>
</dbReference>
<gene>
    <name evidence="12" type="ORF">BN7_2667</name>
</gene>
<dbReference type="GO" id="GO:0001558">
    <property type="term" value="P:regulation of cell growth"/>
    <property type="evidence" value="ECO:0007669"/>
    <property type="project" value="UniProtKB-ARBA"/>
</dbReference>
<dbReference type="STRING" id="1206466.K0KDD3"/>
<evidence type="ECO:0000256" key="5">
    <source>
        <dbReference type="ARBA" id="ARBA00022777"/>
    </source>
</evidence>
<feature type="compositionally biased region" description="Low complexity" evidence="10">
    <location>
        <begin position="46"/>
        <end position="57"/>
    </location>
</feature>
<dbReference type="Proteomes" id="UP000009328">
    <property type="component" value="Unassembled WGS sequence"/>
</dbReference>
<feature type="compositionally biased region" description="Basic and acidic residues" evidence="10">
    <location>
        <begin position="13"/>
        <end position="22"/>
    </location>
</feature>
<feature type="region of interest" description="Disordered" evidence="10">
    <location>
        <begin position="1"/>
        <end position="73"/>
    </location>
</feature>
<dbReference type="Gene3D" id="1.10.510.10">
    <property type="entry name" value="Transferase(Phosphotransferase) domain 1"/>
    <property type="match status" value="1"/>
</dbReference>
<comment type="caution">
    <text evidence="12">The sequence shown here is derived from an EMBL/GenBank/DDBJ whole genome shotgun (WGS) entry which is preliminary data.</text>
</comment>
<dbReference type="GO" id="GO:0004674">
    <property type="term" value="F:protein serine/threonine kinase activity"/>
    <property type="evidence" value="ECO:0007669"/>
    <property type="project" value="UniProtKB-KW"/>
</dbReference>
<evidence type="ECO:0000256" key="2">
    <source>
        <dbReference type="ARBA" id="ARBA00022527"/>
    </source>
</evidence>
<evidence type="ECO:0000256" key="4">
    <source>
        <dbReference type="ARBA" id="ARBA00022741"/>
    </source>
</evidence>
<feature type="binding site" evidence="9">
    <location>
        <position position="308"/>
    </location>
    <ligand>
        <name>ATP</name>
        <dbReference type="ChEBI" id="CHEBI:30616"/>
    </ligand>
</feature>
<feature type="compositionally biased region" description="Polar residues" evidence="10">
    <location>
        <begin position="631"/>
        <end position="641"/>
    </location>
</feature>
<dbReference type="InterPro" id="IPR000719">
    <property type="entry name" value="Prot_kinase_dom"/>
</dbReference>
<dbReference type="GO" id="GO:0005524">
    <property type="term" value="F:ATP binding"/>
    <property type="evidence" value="ECO:0007669"/>
    <property type="project" value="UniProtKB-UniRule"/>
</dbReference>
<dbReference type="SMART" id="SM00220">
    <property type="entry name" value="S_TKc"/>
    <property type="match status" value="1"/>
</dbReference>
<reference evidence="12 13" key="1">
    <citation type="journal article" date="2012" name="Eukaryot. Cell">
        <title>Draft genome sequence of Wickerhamomyces ciferrii NRRL Y-1031 F-60-10.</title>
        <authorList>
            <person name="Schneider J."/>
            <person name="Andrea H."/>
            <person name="Blom J."/>
            <person name="Jaenicke S."/>
            <person name="Ruckert C."/>
            <person name="Schorsch C."/>
            <person name="Szczepanowski R."/>
            <person name="Farwick M."/>
            <person name="Goesmann A."/>
            <person name="Puhler A."/>
            <person name="Schaffer S."/>
            <person name="Tauch A."/>
            <person name="Kohler T."/>
            <person name="Brinkrolf K."/>
        </authorList>
    </citation>
    <scope>NUCLEOTIDE SEQUENCE [LARGE SCALE GENOMIC DNA]</scope>
    <source>
        <strain evidence="13">ATCC 14091 / BCRC 22168 / CBS 111 / JCM 3599 / NBRC 0793 / NRRL Y-1031 F-60-10</strain>
    </source>
</reference>
<feature type="compositionally biased region" description="Basic and acidic residues" evidence="10">
    <location>
        <begin position="848"/>
        <end position="865"/>
    </location>
</feature>
<feature type="region of interest" description="Disordered" evidence="10">
    <location>
        <begin position="818"/>
        <end position="837"/>
    </location>
</feature>
<keyword evidence="13" id="KW-1185">Reference proteome</keyword>
<dbReference type="InParanoid" id="K0KDD3"/>
<dbReference type="EMBL" id="CAIF01000068">
    <property type="protein sequence ID" value="CCH43120.1"/>
    <property type="molecule type" value="Genomic_DNA"/>
</dbReference>
<dbReference type="PANTHER" id="PTHR43895">
    <property type="entry name" value="CALCIUM/CALMODULIN-DEPENDENT PROTEIN KINASE KINASE-RELATED"/>
    <property type="match status" value="1"/>
</dbReference>
<evidence type="ECO:0000313" key="12">
    <source>
        <dbReference type="EMBL" id="CCH43120.1"/>
    </source>
</evidence>
<keyword evidence="2" id="KW-0723">Serine/threonine-protein kinase</keyword>
<dbReference type="InterPro" id="IPR017441">
    <property type="entry name" value="Protein_kinase_ATP_BS"/>
</dbReference>
<evidence type="ECO:0000259" key="11">
    <source>
        <dbReference type="PROSITE" id="PS50011"/>
    </source>
</evidence>
<feature type="domain" description="Protein kinase" evidence="11">
    <location>
        <begin position="279"/>
        <end position="569"/>
    </location>
</feature>
<dbReference type="Pfam" id="PF00069">
    <property type="entry name" value="Pkinase"/>
    <property type="match status" value="1"/>
</dbReference>
<dbReference type="InterPro" id="IPR011009">
    <property type="entry name" value="Kinase-like_dom_sf"/>
</dbReference>
<feature type="region of interest" description="Disordered" evidence="10">
    <location>
        <begin position="957"/>
        <end position="1050"/>
    </location>
</feature>
<dbReference type="HOGENOM" id="CLU_269082_0_0_1"/>
<evidence type="ECO:0000256" key="9">
    <source>
        <dbReference type="PROSITE-ProRule" id="PRU10141"/>
    </source>
</evidence>
<dbReference type="GO" id="GO:0042149">
    <property type="term" value="P:cellular response to glucose starvation"/>
    <property type="evidence" value="ECO:0007669"/>
    <property type="project" value="UniProtKB-ARBA"/>
</dbReference>
<dbReference type="PROSITE" id="PS50011">
    <property type="entry name" value="PROTEIN_KINASE_DOM"/>
    <property type="match status" value="1"/>
</dbReference>
<dbReference type="PROSITE" id="PS00108">
    <property type="entry name" value="PROTEIN_KINASE_ST"/>
    <property type="match status" value="1"/>
</dbReference>
<evidence type="ECO:0000256" key="1">
    <source>
        <dbReference type="ARBA" id="ARBA00012513"/>
    </source>
</evidence>
<evidence type="ECO:0000256" key="7">
    <source>
        <dbReference type="ARBA" id="ARBA00047899"/>
    </source>
</evidence>
<dbReference type="AlphaFoldDB" id="K0KDD3"/>
<feature type="compositionally biased region" description="Polar residues" evidence="10">
    <location>
        <begin position="683"/>
        <end position="692"/>
    </location>
</feature>
<feature type="region of interest" description="Disordered" evidence="10">
    <location>
        <begin position="631"/>
        <end position="726"/>
    </location>
</feature>
<dbReference type="CDD" id="cd14008">
    <property type="entry name" value="STKc_LKB1_CaMKK"/>
    <property type="match status" value="1"/>
</dbReference>
<feature type="compositionally biased region" description="Low complexity" evidence="10">
    <location>
        <begin position="196"/>
        <end position="211"/>
    </location>
</feature>
<keyword evidence="6 9" id="KW-0067">ATP-binding</keyword>
<feature type="region of interest" description="Disordered" evidence="10">
    <location>
        <begin position="165"/>
        <end position="257"/>
    </location>
</feature>
<evidence type="ECO:0000256" key="8">
    <source>
        <dbReference type="ARBA" id="ARBA00048679"/>
    </source>
</evidence>
<feature type="region of interest" description="Disordered" evidence="10">
    <location>
        <begin position="845"/>
        <end position="871"/>
    </location>
</feature>
<comment type="catalytic activity">
    <reaction evidence="7">
        <text>L-threonyl-[protein] + ATP = O-phospho-L-threonyl-[protein] + ADP + H(+)</text>
        <dbReference type="Rhea" id="RHEA:46608"/>
        <dbReference type="Rhea" id="RHEA-COMP:11060"/>
        <dbReference type="Rhea" id="RHEA-COMP:11605"/>
        <dbReference type="ChEBI" id="CHEBI:15378"/>
        <dbReference type="ChEBI" id="CHEBI:30013"/>
        <dbReference type="ChEBI" id="CHEBI:30616"/>
        <dbReference type="ChEBI" id="CHEBI:61977"/>
        <dbReference type="ChEBI" id="CHEBI:456216"/>
        <dbReference type="EC" id="2.7.11.1"/>
    </reaction>
</comment>
<dbReference type="InterPro" id="IPR008271">
    <property type="entry name" value="Ser/Thr_kinase_AS"/>
</dbReference>
<keyword evidence="3" id="KW-0808">Transferase</keyword>
<dbReference type="FunFam" id="1.10.510.10:FF:000571">
    <property type="entry name" value="Maternal embryonic leucine zipper kinase"/>
    <property type="match status" value="1"/>
</dbReference>
<comment type="catalytic activity">
    <reaction evidence="8">
        <text>L-seryl-[protein] + ATP = O-phospho-L-seryl-[protein] + ADP + H(+)</text>
        <dbReference type="Rhea" id="RHEA:17989"/>
        <dbReference type="Rhea" id="RHEA-COMP:9863"/>
        <dbReference type="Rhea" id="RHEA-COMP:11604"/>
        <dbReference type="ChEBI" id="CHEBI:15378"/>
        <dbReference type="ChEBI" id="CHEBI:29999"/>
        <dbReference type="ChEBI" id="CHEBI:30616"/>
        <dbReference type="ChEBI" id="CHEBI:83421"/>
        <dbReference type="ChEBI" id="CHEBI:456216"/>
        <dbReference type="EC" id="2.7.11.1"/>
    </reaction>
</comment>
<feature type="region of interest" description="Disordered" evidence="10">
    <location>
        <begin position="755"/>
        <end position="788"/>
    </location>
</feature>
<dbReference type="SUPFAM" id="SSF56112">
    <property type="entry name" value="Protein kinase-like (PK-like)"/>
    <property type="match status" value="1"/>
</dbReference>
<feature type="compositionally biased region" description="Polar residues" evidence="10">
    <location>
        <begin position="759"/>
        <end position="788"/>
    </location>
</feature>
<feature type="compositionally biased region" description="Low complexity" evidence="10">
    <location>
        <begin position="651"/>
        <end position="672"/>
    </location>
</feature>
<dbReference type="GO" id="GO:0007165">
    <property type="term" value="P:signal transduction"/>
    <property type="evidence" value="ECO:0007669"/>
    <property type="project" value="TreeGrafter"/>
</dbReference>
<name>K0KDD3_WICCF</name>
<dbReference type="FunFam" id="3.30.200.20:FF:000206">
    <property type="entry name" value="Serine/threonine-protein kinase Ssp1"/>
    <property type="match status" value="1"/>
</dbReference>
<feature type="region of interest" description="Disordered" evidence="10">
    <location>
        <begin position="1065"/>
        <end position="1105"/>
    </location>
</feature>
<dbReference type="GO" id="GO:0050793">
    <property type="term" value="P:regulation of developmental process"/>
    <property type="evidence" value="ECO:0007669"/>
    <property type="project" value="UniProtKB-ARBA"/>
</dbReference>
<keyword evidence="4 9" id="KW-0547">Nucleotide-binding</keyword>
<evidence type="ECO:0000256" key="10">
    <source>
        <dbReference type="SAM" id="MobiDB-lite"/>
    </source>
</evidence>
<keyword evidence="5" id="KW-0418">Kinase</keyword>
<accession>K0KDD3</accession>
<dbReference type="PROSITE" id="PS00107">
    <property type="entry name" value="PROTEIN_KINASE_ATP"/>
    <property type="match status" value="1"/>
</dbReference>